<dbReference type="GO" id="GO:0009055">
    <property type="term" value="F:electron transfer activity"/>
    <property type="evidence" value="ECO:0007669"/>
    <property type="project" value="InterPro"/>
</dbReference>
<dbReference type="PANTHER" id="PTHR33751:SF9">
    <property type="entry name" value="CYTOCHROME C4"/>
    <property type="match status" value="1"/>
</dbReference>
<dbReference type="InterPro" id="IPR009056">
    <property type="entry name" value="Cyt_c-like_dom"/>
</dbReference>
<feature type="region of interest" description="Disordered" evidence="7">
    <location>
        <begin position="31"/>
        <end position="57"/>
    </location>
</feature>
<dbReference type="HOGENOM" id="CLU_076280_3_1_0"/>
<evidence type="ECO:0000256" key="6">
    <source>
        <dbReference type="PROSITE-ProRule" id="PRU00433"/>
    </source>
</evidence>
<dbReference type="PANTHER" id="PTHR33751">
    <property type="entry name" value="CBB3-TYPE CYTOCHROME C OXIDASE SUBUNIT FIXP"/>
    <property type="match status" value="1"/>
</dbReference>
<keyword evidence="2 6" id="KW-0349">Heme</keyword>
<accession>E8U444</accession>
<keyword evidence="10" id="KW-1185">Reference proteome</keyword>
<reference evidence="10" key="2">
    <citation type="submission" date="2011-01" db="EMBL/GenBank/DDBJ databases">
        <title>The complete genome of Deinococcus maricopensis DSM 21211.</title>
        <authorList>
            <consortium name="US DOE Joint Genome Institute (JGI-PGF)"/>
            <person name="Lucas S."/>
            <person name="Copeland A."/>
            <person name="Lapidus A."/>
            <person name="Goodwin L."/>
            <person name="Pitluck S."/>
            <person name="Kyrpides N."/>
            <person name="Mavromatis K."/>
            <person name="Pagani I."/>
            <person name="Ivanova N."/>
            <person name="Ovchinnikova G."/>
            <person name="Zeytun A."/>
            <person name="Detter J.C."/>
            <person name="Han C."/>
            <person name="Land M."/>
            <person name="Hauser L."/>
            <person name="Markowitz V."/>
            <person name="Cheng J.-F."/>
            <person name="Hugenholtz P."/>
            <person name="Woyke T."/>
            <person name="Wu D."/>
            <person name="Pukall R."/>
            <person name="Gehrich-Schroeter G."/>
            <person name="Brambilla E."/>
            <person name="Klenk H.-P."/>
            <person name="Eisen J.A."/>
        </authorList>
    </citation>
    <scope>NUCLEOTIDE SEQUENCE [LARGE SCALE GENOMIC DNA]</scope>
    <source>
        <strain evidence="10">DSM 21211 / LMG 22137 / NRRL B-23946 / LB-34</strain>
    </source>
</reference>
<dbReference type="AlphaFoldDB" id="E8U444"/>
<protein>
    <submittedName>
        <fullName evidence="9">Cytochrome c class I</fullName>
    </submittedName>
</protein>
<dbReference type="PROSITE" id="PS51007">
    <property type="entry name" value="CYTC"/>
    <property type="match status" value="2"/>
</dbReference>
<evidence type="ECO:0000256" key="2">
    <source>
        <dbReference type="ARBA" id="ARBA00022617"/>
    </source>
</evidence>
<dbReference type="GO" id="GO:0020037">
    <property type="term" value="F:heme binding"/>
    <property type="evidence" value="ECO:0007669"/>
    <property type="project" value="InterPro"/>
</dbReference>
<proteinExistence type="predicted"/>
<dbReference type="Pfam" id="PF00034">
    <property type="entry name" value="Cytochrom_C"/>
    <property type="match status" value="2"/>
</dbReference>
<feature type="domain" description="Cytochrome c" evidence="8">
    <location>
        <begin position="159"/>
        <end position="251"/>
    </location>
</feature>
<dbReference type="GO" id="GO:0046872">
    <property type="term" value="F:metal ion binding"/>
    <property type="evidence" value="ECO:0007669"/>
    <property type="project" value="UniProtKB-KW"/>
</dbReference>
<dbReference type="Gene3D" id="1.10.760.10">
    <property type="entry name" value="Cytochrome c-like domain"/>
    <property type="match status" value="2"/>
</dbReference>
<dbReference type="OrthoDB" id="9773456at2"/>
<feature type="compositionally biased region" description="Low complexity" evidence="7">
    <location>
        <begin position="39"/>
        <end position="57"/>
    </location>
</feature>
<sequence length="253" mass="26277" precursor="true">MTPAPHQTPPTALSVAAGVLLLVLGACAPKGQSQTNGGTTPRSAAAHPATTTPARMPPVDLDALELRANAPDAARGAQLSTACAGCHGTRGVSRRPDVPGLAGQRAHYTQLELVVFRNGVRPSDVMAPIARRLSDQDVADLAAYYARQPLGPAWPTNAADRERGRALFTRGDPNRNLMACAVCHGADGRGTEGGVASIARLPAAYAQKAMGVFRDLPGFGGIPHAEAMRIALHPLTDTELQQLAAYVSSMDAP</sequence>
<evidence type="ECO:0000256" key="4">
    <source>
        <dbReference type="ARBA" id="ARBA00022982"/>
    </source>
</evidence>
<dbReference type="InterPro" id="IPR050597">
    <property type="entry name" value="Cytochrome_c_Oxidase_Subunit"/>
</dbReference>
<organism evidence="9 10">
    <name type="scientific">Deinococcus maricopensis (strain DSM 21211 / LMG 22137 / NRRL B-23946 / LB-34)</name>
    <dbReference type="NCBI Taxonomy" id="709986"/>
    <lineage>
        <taxon>Bacteria</taxon>
        <taxon>Thermotogati</taxon>
        <taxon>Deinococcota</taxon>
        <taxon>Deinococci</taxon>
        <taxon>Deinococcales</taxon>
        <taxon>Deinococcaceae</taxon>
        <taxon>Deinococcus</taxon>
    </lineage>
</organism>
<dbReference type="STRING" id="709986.Deima_0217"/>
<evidence type="ECO:0000259" key="8">
    <source>
        <dbReference type="PROSITE" id="PS51007"/>
    </source>
</evidence>
<keyword evidence="5 6" id="KW-0408">Iron</keyword>
<name>E8U444_DEIML</name>
<evidence type="ECO:0000256" key="1">
    <source>
        <dbReference type="ARBA" id="ARBA00022448"/>
    </source>
</evidence>
<keyword evidence="4" id="KW-0249">Electron transport</keyword>
<dbReference type="EMBL" id="CP002454">
    <property type="protein sequence ID" value="ADV65881.1"/>
    <property type="molecule type" value="Genomic_DNA"/>
</dbReference>
<dbReference type="RefSeq" id="WP_013555386.1">
    <property type="nucleotide sequence ID" value="NC_014958.1"/>
</dbReference>
<keyword evidence="1" id="KW-0813">Transport</keyword>
<dbReference type="Proteomes" id="UP000008635">
    <property type="component" value="Chromosome"/>
</dbReference>
<dbReference type="KEGG" id="dmr:Deima_0217"/>
<evidence type="ECO:0000313" key="10">
    <source>
        <dbReference type="Proteomes" id="UP000008635"/>
    </source>
</evidence>
<reference evidence="9 10" key="1">
    <citation type="journal article" date="2011" name="Stand. Genomic Sci.">
        <title>Complete genome sequence of Deinococcus maricopensis type strain (LB-34).</title>
        <authorList>
            <person name="Pukall R."/>
            <person name="Zeytun A."/>
            <person name="Lucas S."/>
            <person name="Lapidus A."/>
            <person name="Hammon N."/>
            <person name="Deshpande S."/>
            <person name="Nolan M."/>
            <person name="Cheng J.F."/>
            <person name="Pitluck S."/>
            <person name="Liolios K."/>
            <person name="Pagani I."/>
            <person name="Mikhailova N."/>
            <person name="Ivanova N."/>
            <person name="Mavromatis K."/>
            <person name="Pati A."/>
            <person name="Tapia R."/>
            <person name="Han C."/>
            <person name="Goodwin L."/>
            <person name="Chen A."/>
            <person name="Palaniappan K."/>
            <person name="Land M."/>
            <person name="Hauser L."/>
            <person name="Chang Y.J."/>
            <person name="Jeffries C.D."/>
            <person name="Brambilla E.M."/>
            <person name="Rohde M."/>
            <person name="Goker M."/>
            <person name="Detter J.C."/>
            <person name="Woyke T."/>
            <person name="Bristow J."/>
            <person name="Eisen J.A."/>
            <person name="Markowitz V."/>
            <person name="Hugenholtz P."/>
            <person name="Kyrpides N.C."/>
            <person name="Klenk H.P."/>
        </authorList>
    </citation>
    <scope>NUCLEOTIDE SEQUENCE [LARGE SCALE GENOMIC DNA]</scope>
    <source>
        <strain evidence="10">DSM 21211 / LMG 22137 / NRRL B-23946 / LB-34</strain>
    </source>
</reference>
<dbReference type="SUPFAM" id="SSF46626">
    <property type="entry name" value="Cytochrome c"/>
    <property type="match status" value="2"/>
</dbReference>
<evidence type="ECO:0000256" key="3">
    <source>
        <dbReference type="ARBA" id="ARBA00022723"/>
    </source>
</evidence>
<gene>
    <name evidence="9" type="ordered locus">Deima_0217</name>
</gene>
<dbReference type="InterPro" id="IPR036909">
    <property type="entry name" value="Cyt_c-like_dom_sf"/>
</dbReference>
<dbReference type="eggNOG" id="COG2863">
    <property type="taxonomic scope" value="Bacteria"/>
</dbReference>
<evidence type="ECO:0000256" key="5">
    <source>
        <dbReference type="ARBA" id="ARBA00023004"/>
    </source>
</evidence>
<evidence type="ECO:0000256" key="7">
    <source>
        <dbReference type="SAM" id="MobiDB-lite"/>
    </source>
</evidence>
<keyword evidence="3 6" id="KW-0479">Metal-binding</keyword>
<evidence type="ECO:0000313" key="9">
    <source>
        <dbReference type="EMBL" id="ADV65881.1"/>
    </source>
</evidence>
<feature type="domain" description="Cytochrome c" evidence="8">
    <location>
        <begin position="71"/>
        <end position="149"/>
    </location>
</feature>